<proteinExistence type="inferred from homology"/>
<comment type="pathway">
    <text evidence="1">Protein modification; protein glycosylation.</text>
</comment>
<evidence type="ECO:0000256" key="4">
    <source>
        <dbReference type="ARBA" id="ARBA00022679"/>
    </source>
</evidence>
<feature type="domain" description="Glycosyl transferase CAP10" evidence="12">
    <location>
        <begin position="238"/>
        <end position="485"/>
    </location>
</feature>
<feature type="signal peptide" evidence="11">
    <location>
        <begin position="1"/>
        <end position="17"/>
    </location>
</feature>
<dbReference type="STRING" id="188477.A0A3S1HRZ7"/>
<dbReference type="InterPro" id="IPR014756">
    <property type="entry name" value="Ig_E-set"/>
</dbReference>
<dbReference type="SMART" id="SM00557">
    <property type="entry name" value="IG_FLMN"/>
    <property type="match status" value="1"/>
</dbReference>
<evidence type="ECO:0000259" key="12">
    <source>
        <dbReference type="SMART" id="SM00672"/>
    </source>
</evidence>
<name>A0A3S1HRZ7_ELYCH</name>
<evidence type="ECO:0000256" key="3">
    <source>
        <dbReference type="ARBA" id="ARBA00022676"/>
    </source>
</evidence>
<sequence>MYLTVRCLYLFIFSASCLYITTKGNGPKAIVSHCDDVSIKQSRIWGPGLKSDFRLPVRYFFVQLVNKDGSNVTTSVGNKIVSAFISPANGDTARIWTEVLDRHDGSFIVCFRPFSSTSDLKVSVTFRGQHIADSPYTVSGPVYHESCYCPNQSPDQWAASVGCPATYSQIGRDLEPFRDINMATVARQAVERFNKKGHHSICHYKVIDNKVYRKCYGEHVGFNMFSDSILLSLSRKMVLPDIEFFMNLGDWPLEDRPISSSGPPPLPIFSWCGSKKTRDIIMPTYDITEATLEMMGRVSLDIFSTQANTGPAWENKTSRAFWRGRDSRRERLDLVVMSRKRPELVDARLTNMFFFPRDEQKYGELARHISFFDFFKFKYQLNIDGTVAAYRFPYLLSGDAVVMKQDSDYYEHFYGDLEPYVHYWPLKHDLSDLLETVRWAKENDAIMQQVAENGQRYARENLDPANIMCYHVRLLQEYSRLLRSKPQLKNGFELVEQPSDSRNCKCLKNKKQVHEEL</sequence>
<dbReference type="GO" id="GO:0012505">
    <property type="term" value="C:endomembrane system"/>
    <property type="evidence" value="ECO:0007669"/>
    <property type="project" value="TreeGrafter"/>
</dbReference>
<dbReference type="InterPro" id="IPR001298">
    <property type="entry name" value="Filamin/ABP280_rpt"/>
</dbReference>
<dbReference type="Proteomes" id="UP000271974">
    <property type="component" value="Unassembled WGS sequence"/>
</dbReference>
<dbReference type="PANTHER" id="PTHR12203">
    <property type="entry name" value="KDEL LYS-ASP-GLU-LEU CONTAINING - RELATED"/>
    <property type="match status" value="1"/>
</dbReference>
<dbReference type="OrthoDB" id="541052at2759"/>
<dbReference type="PANTHER" id="PTHR12203:SF122">
    <property type="entry name" value="GLYCOSYL TRANSFERASE CAP10 DOMAIN-CONTAINING PROTEIN"/>
    <property type="match status" value="1"/>
</dbReference>
<dbReference type="InterPro" id="IPR006598">
    <property type="entry name" value="CAP10"/>
</dbReference>
<evidence type="ECO:0000256" key="1">
    <source>
        <dbReference type="ARBA" id="ARBA00004922"/>
    </source>
</evidence>
<keyword evidence="14" id="KW-1185">Reference proteome</keyword>
<comment type="caution">
    <text evidence="13">The sequence shown here is derived from an EMBL/GenBank/DDBJ whole genome shotgun (WGS) entry which is preliminary data.</text>
</comment>
<comment type="catalytic activity">
    <reaction evidence="8">
        <text>L-seryl-[EGF-like domain protein] + UDP-alpha-D-xylose = 3-O-(beta-D-xylosyl)-L-seryl-[EGF-like domain protein] + UDP + H(+)</text>
        <dbReference type="Rhea" id="RHEA:62016"/>
        <dbReference type="Rhea" id="RHEA-COMP:16010"/>
        <dbReference type="Rhea" id="RHEA-COMP:16011"/>
        <dbReference type="ChEBI" id="CHEBI:15378"/>
        <dbReference type="ChEBI" id="CHEBI:29999"/>
        <dbReference type="ChEBI" id="CHEBI:57632"/>
        <dbReference type="ChEBI" id="CHEBI:58223"/>
        <dbReference type="ChEBI" id="CHEBI:132085"/>
    </reaction>
</comment>
<dbReference type="SMART" id="SM00672">
    <property type="entry name" value="CAP10"/>
    <property type="match status" value="1"/>
</dbReference>
<dbReference type="FunFam" id="2.60.40.10:FF:000419">
    <property type="entry name" value="KDEL (Lys-Asp-Glu-Leu) containing 1"/>
    <property type="match status" value="1"/>
</dbReference>
<accession>A0A3S1HRZ7</accession>
<feature type="repeat" description="Filamin" evidence="10">
    <location>
        <begin position="34"/>
        <end position="140"/>
    </location>
</feature>
<keyword evidence="5 11" id="KW-0732">Signal</keyword>
<evidence type="ECO:0000313" key="14">
    <source>
        <dbReference type="Proteomes" id="UP000271974"/>
    </source>
</evidence>
<dbReference type="GO" id="GO:0046527">
    <property type="term" value="F:glucosyltransferase activity"/>
    <property type="evidence" value="ECO:0007669"/>
    <property type="project" value="TreeGrafter"/>
</dbReference>
<dbReference type="InterPro" id="IPR013783">
    <property type="entry name" value="Ig-like_fold"/>
</dbReference>
<dbReference type="Gene3D" id="2.60.40.10">
    <property type="entry name" value="Immunoglobulins"/>
    <property type="match status" value="1"/>
</dbReference>
<evidence type="ECO:0000256" key="10">
    <source>
        <dbReference type="PROSITE-ProRule" id="PRU00087"/>
    </source>
</evidence>
<dbReference type="InterPro" id="IPR017868">
    <property type="entry name" value="Filamin/ABP280_repeat-like"/>
</dbReference>
<reference evidence="13 14" key="1">
    <citation type="submission" date="2019-01" db="EMBL/GenBank/DDBJ databases">
        <title>A draft genome assembly of the solar-powered sea slug Elysia chlorotica.</title>
        <authorList>
            <person name="Cai H."/>
            <person name="Li Q."/>
            <person name="Fang X."/>
            <person name="Li J."/>
            <person name="Curtis N.E."/>
            <person name="Altenburger A."/>
            <person name="Shibata T."/>
            <person name="Feng M."/>
            <person name="Maeda T."/>
            <person name="Schwartz J.A."/>
            <person name="Shigenobu S."/>
            <person name="Lundholm N."/>
            <person name="Nishiyama T."/>
            <person name="Yang H."/>
            <person name="Hasebe M."/>
            <person name="Li S."/>
            <person name="Pierce S.K."/>
            <person name="Wang J."/>
        </authorList>
    </citation>
    <scope>NUCLEOTIDE SEQUENCE [LARGE SCALE GENOMIC DNA]</scope>
    <source>
        <strain evidence="13">EC2010</strain>
        <tissue evidence="13">Whole organism of an adult</tissue>
    </source>
</reference>
<dbReference type="PROSITE" id="PS51257">
    <property type="entry name" value="PROKAR_LIPOPROTEIN"/>
    <property type="match status" value="1"/>
</dbReference>
<organism evidence="13 14">
    <name type="scientific">Elysia chlorotica</name>
    <name type="common">Eastern emerald elysia</name>
    <name type="synonym">Sea slug</name>
    <dbReference type="NCBI Taxonomy" id="188477"/>
    <lineage>
        <taxon>Eukaryota</taxon>
        <taxon>Metazoa</taxon>
        <taxon>Spiralia</taxon>
        <taxon>Lophotrochozoa</taxon>
        <taxon>Mollusca</taxon>
        <taxon>Gastropoda</taxon>
        <taxon>Heterobranchia</taxon>
        <taxon>Euthyneura</taxon>
        <taxon>Panpulmonata</taxon>
        <taxon>Sacoglossa</taxon>
        <taxon>Placobranchoidea</taxon>
        <taxon>Plakobranchidae</taxon>
        <taxon>Elysia</taxon>
    </lineage>
</organism>
<dbReference type="SUPFAM" id="SSF81296">
    <property type="entry name" value="E set domains"/>
    <property type="match status" value="1"/>
</dbReference>
<dbReference type="AlphaFoldDB" id="A0A3S1HRZ7"/>
<feature type="chain" id="PRO_5018556847" description="Glycosyl transferase CAP10 domain-containing protein" evidence="11">
    <location>
        <begin position="18"/>
        <end position="517"/>
    </location>
</feature>
<keyword evidence="6" id="KW-0256">Endoplasmic reticulum</keyword>
<comment type="similarity">
    <text evidence="2">Belongs to the KDELC family.</text>
</comment>
<protein>
    <recommendedName>
        <fullName evidence="12">Glycosyl transferase CAP10 domain-containing protein</fullName>
    </recommendedName>
</protein>
<evidence type="ECO:0000256" key="5">
    <source>
        <dbReference type="ARBA" id="ARBA00022729"/>
    </source>
</evidence>
<dbReference type="InterPro" id="IPR051091">
    <property type="entry name" value="O-Glucosyltr/Glycosyltrsf_90"/>
</dbReference>
<gene>
    <name evidence="13" type="ORF">EGW08_007310</name>
</gene>
<keyword evidence="3" id="KW-0328">Glycosyltransferase</keyword>
<dbReference type="Pfam" id="PF05686">
    <property type="entry name" value="Glyco_transf_90"/>
    <property type="match status" value="1"/>
</dbReference>
<dbReference type="PROSITE" id="PS50194">
    <property type="entry name" value="FILAMIN_REPEAT"/>
    <property type="match status" value="1"/>
</dbReference>
<evidence type="ECO:0000256" key="9">
    <source>
        <dbReference type="ARBA" id="ARBA00049246"/>
    </source>
</evidence>
<evidence type="ECO:0000256" key="11">
    <source>
        <dbReference type="SAM" id="SignalP"/>
    </source>
</evidence>
<keyword evidence="7" id="KW-0325">Glycoprotein</keyword>
<evidence type="ECO:0000256" key="8">
    <source>
        <dbReference type="ARBA" id="ARBA00047553"/>
    </source>
</evidence>
<evidence type="ECO:0000256" key="6">
    <source>
        <dbReference type="ARBA" id="ARBA00022824"/>
    </source>
</evidence>
<keyword evidence="4" id="KW-0808">Transferase</keyword>
<dbReference type="Pfam" id="PF00630">
    <property type="entry name" value="Filamin"/>
    <property type="match status" value="1"/>
</dbReference>
<evidence type="ECO:0000313" key="13">
    <source>
        <dbReference type="EMBL" id="RUS84948.1"/>
    </source>
</evidence>
<comment type="catalytic activity">
    <reaction evidence="9">
        <text>L-seryl-[EGF-like domain protein] + UDP-alpha-D-glucose = 3-O-(beta-D-glucosyl)-L-seryl-[EGF-like domain protein] + UDP + H(+)</text>
        <dbReference type="Rhea" id="RHEA:58116"/>
        <dbReference type="Rhea" id="RHEA-COMP:14610"/>
        <dbReference type="Rhea" id="RHEA-COMP:16010"/>
        <dbReference type="ChEBI" id="CHEBI:15378"/>
        <dbReference type="ChEBI" id="CHEBI:29999"/>
        <dbReference type="ChEBI" id="CHEBI:58223"/>
        <dbReference type="ChEBI" id="CHEBI:58885"/>
        <dbReference type="ChEBI" id="CHEBI:140576"/>
    </reaction>
</comment>
<evidence type="ECO:0000256" key="2">
    <source>
        <dbReference type="ARBA" id="ARBA00006063"/>
    </source>
</evidence>
<dbReference type="EMBL" id="RQTK01000188">
    <property type="protein sequence ID" value="RUS84948.1"/>
    <property type="molecule type" value="Genomic_DNA"/>
</dbReference>
<evidence type="ECO:0000256" key="7">
    <source>
        <dbReference type="ARBA" id="ARBA00023180"/>
    </source>
</evidence>